<keyword evidence="3" id="KW-1185">Reference proteome</keyword>
<feature type="domain" description="DUF58" evidence="1">
    <location>
        <begin position="69"/>
        <end position="288"/>
    </location>
</feature>
<evidence type="ECO:0000313" key="2">
    <source>
        <dbReference type="EMBL" id="WMS87468.1"/>
    </source>
</evidence>
<dbReference type="InterPro" id="IPR002881">
    <property type="entry name" value="DUF58"/>
</dbReference>
<accession>A0AA51RTP4</accession>
<gene>
    <name evidence="2" type="ORF">Q9312_00720</name>
</gene>
<name>A0AA51RTP4_9GAMM</name>
<dbReference type="KEGG" id="plei:Q9312_00720"/>
<dbReference type="PANTHER" id="PTHR33608:SF12">
    <property type="entry name" value="DUF58 DOMAIN-CONTAINING PROTEIN"/>
    <property type="match status" value="1"/>
</dbReference>
<evidence type="ECO:0000313" key="3">
    <source>
        <dbReference type="Proteomes" id="UP001239782"/>
    </source>
</evidence>
<dbReference type="SUPFAM" id="SSF53300">
    <property type="entry name" value="vWA-like"/>
    <property type="match status" value="1"/>
</dbReference>
<dbReference type="InterPro" id="IPR036465">
    <property type="entry name" value="vWFA_dom_sf"/>
</dbReference>
<proteinExistence type="predicted"/>
<dbReference type="Gene3D" id="3.40.50.410">
    <property type="entry name" value="von Willebrand factor, type A domain"/>
    <property type="match status" value="1"/>
</dbReference>
<dbReference type="Proteomes" id="UP001239782">
    <property type="component" value="Chromosome"/>
</dbReference>
<dbReference type="PANTHER" id="PTHR33608">
    <property type="entry name" value="BLL2464 PROTEIN"/>
    <property type="match status" value="1"/>
</dbReference>
<dbReference type="AlphaFoldDB" id="A0AA51RTP4"/>
<dbReference type="EMBL" id="CP133548">
    <property type="protein sequence ID" value="WMS87468.1"/>
    <property type="molecule type" value="Genomic_DNA"/>
</dbReference>
<evidence type="ECO:0000259" key="1">
    <source>
        <dbReference type="Pfam" id="PF01882"/>
    </source>
</evidence>
<protein>
    <submittedName>
        <fullName evidence="2">DUF58 domain-containing protein</fullName>
    </submittedName>
</protein>
<dbReference type="Pfam" id="PF01882">
    <property type="entry name" value="DUF58"/>
    <property type="match status" value="1"/>
</dbReference>
<dbReference type="RefSeq" id="WP_309202611.1">
    <property type="nucleotide sequence ID" value="NZ_CP133548.1"/>
</dbReference>
<sequence>MNQHWRKSNPAKHFSDRPHQMGVELSLAELLECKRMADNLKLPTMQKVKTHLLGGFISYYKGRGMDFDEARPYQQGDDIRSIDWRVTARTGDAHTKIFREERERPVFVLLDQTHSMMFGSKVQFKSVQAAKLAATIMWKTLGDGNRFGALLFNDFRHQEFKPASSRKNTLRILNDIVLSHAEQLKVDENKASSSSASPIAVTLKRARHLIKPGSLVFVLSDFLQFNDESEHHLVRLAQHNDINLITLFDPLEQQLPPAGLYPITNGSKRTILNTESSQTREEYQRLFSEKVQHMDAIALKHRMKHHQLATNENLTQRLSLSDGQGLRR</sequence>
<reference evidence="2 3" key="1">
    <citation type="submission" date="2023-08" db="EMBL/GenBank/DDBJ databases">
        <title>Pleionea litopenaei sp. nov., isolated from stomach of juvenile Litopenaeus vannamei.</title>
        <authorList>
            <person name="Rho A.M."/>
            <person name="Hwang C.Y."/>
        </authorList>
    </citation>
    <scope>NUCLEOTIDE SEQUENCE [LARGE SCALE GENOMIC DNA]</scope>
    <source>
        <strain evidence="2 3">HL-JVS1</strain>
    </source>
</reference>
<organism evidence="2 3">
    <name type="scientific">Pleionea litopenaei</name>
    <dbReference type="NCBI Taxonomy" id="3070815"/>
    <lineage>
        <taxon>Bacteria</taxon>
        <taxon>Pseudomonadati</taxon>
        <taxon>Pseudomonadota</taxon>
        <taxon>Gammaproteobacteria</taxon>
        <taxon>Oceanospirillales</taxon>
        <taxon>Pleioneaceae</taxon>
        <taxon>Pleionea</taxon>
    </lineage>
</organism>